<dbReference type="HOGENOM" id="CLU_310985_0_0_6"/>
<reference evidence="5 6" key="1">
    <citation type="submission" date="2007-03" db="EMBL/GenBank/DDBJ databases">
        <title>Complete sequence of Shewanella loihica PV-4.</title>
        <authorList>
            <consortium name="US DOE Joint Genome Institute"/>
            <person name="Copeland A."/>
            <person name="Lucas S."/>
            <person name="Lapidus A."/>
            <person name="Barry K."/>
            <person name="Detter J.C."/>
            <person name="Glavina del Rio T."/>
            <person name="Hammon N."/>
            <person name="Israni S."/>
            <person name="Dalin E."/>
            <person name="Tice H."/>
            <person name="Pitluck S."/>
            <person name="Chain P."/>
            <person name="Malfatti S."/>
            <person name="Shin M."/>
            <person name="Vergez L."/>
            <person name="Schmutz J."/>
            <person name="Larimer F."/>
            <person name="Land M."/>
            <person name="Hauser L."/>
            <person name="Kyrpides N."/>
            <person name="Mikhailova N."/>
            <person name="Romine M.F."/>
            <person name="Serres G."/>
            <person name="Fredrickson J."/>
            <person name="Tiedje J."/>
            <person name="Richardson P."/>
        </authorList>
    </citation>
    <scope>NUCLEOTIDE SEQUENCE [LARGE SCALE GENOMIC DNA]</scope>
    <source>
        <strain evidence="6">ATCC BAA-1088 / PV-4</strain>
    </source>
</reference>
<evidence type="ECO:0000256" key="1">
    <source>
        <dbReference type="SAM" id="MobiDB-lite"/>
    </source>
</evidence>
<feature type="compositionally biased region" description="Acidic residues" evidence="1">
    <location>
        <begin position="675"/>
        <end position="691"/>
    </location>
</feature>
<organism evidence="5 6">
    <name type="scientific">Shewanella loihica (strain ATCC BAA-1088 / PV-4)</name>
    <dbReference type="NCBI Taxonomy" id="323850"/>
    <lineage>
        <taxon>Bacteria</taxon>
        <taxon>Pseudomonadati</taxon>
        <taxon>Pseudomonadota</taxon>
        <taxon>Gammaproteobacteria</taxon>
        <taxon>Alteromonadales</taxon>
        <taxon>Shewanellaceae</taxon>
        <taxon>Shewanella</taxon>
    </lineage>
</organism>
<feature type="compositionally biased region" description="Basic and acidic residues" evidence="1">
    <location>
        <begin position="503"/>
        <end position="519"/>
    </location>
</feature>
<dbReference type="eggNOG" id="COG3170">
    <property type="taxonomic scope" value="Bacteria"/>
</dbReference>
<dbReference type="RefSeq" id="WP_011866104.1">
    <property type="nucleotide sequence ID" value="NC_009092.1"/>
</dbReference>
<feature type="compositionally biased region" description="Polar residues" evidence="1">
    <location>
        <begin position="142"/>
        <end position="154"/>
    </location>
</feature>
<gene>
    <name evidence="5" type="ordered locus">Shew_2307</name>
</gene>
<name>A3QFC5_SHELP</name>
<feature type="transmembrane region" description="Helical" evidence="2">
    <location>
        <begin position="273"/>
        <end position="294"/>
    </location>
</feature>
<evidence type="ECO:0000259" key="4">
    <source>
        <dbReference type="Pfam" id="PF16973"/>
    </source>
</evidence>
<feature type="domain" description="Flagellar motor switch protein FliN N-terminal" evidence="4">
    <location>
        <begin position="382"/>
        <end position="413"/>
    </location>
</feature>
<feature type="compositionally biased region" description="Acidic residues" evidence="1">
    <location>
        <begin position="586"/>
        <end position="599"/>
    </location>
</feature>
<evidence type="ECO:0000256" key="2">
    <source>
        <dbReference type="SAM" id="Phobius"/>
    </source>
</evidence>
<feature type="compositionally biased region" description="Polar residues" evidence="1">
    <location>
        <begin position="736"/>
        <end position="746"/>
    </location>
</feature>
<dbReference type="InterPro" id="IPR020011">
    <property type="entry name" value="FimV_C"/>
</dbReference>
<dbReference type="KEGG" id="slo:Shew_2307"/>
<evidence type="ECO:0000256" key="3">
    <source>
        <dbReference type="SAM" id="SignalP"/>
    </source>
</evidence>
<feature type="region of interest" description="Disordered" evidence="1">
    <location>
        <begin position="120"/>
        <end position="166"/>
    </location>
</feature>
<dbReference type="EMBL" id="CP000606">
    <property type="protein sequence ID" value="ABO24173.1"/>
    <property type="molecule type" value="Genomic_DNA"/>
</dbReference>
<dbReference type="Gene3D" id="1.20.58.2200">
    <property type="match status" value="1"/>
</dbReference>
<feature type="compositionally biased region" description="Basic and acidic residues" evidence="1">
    <location>
        <begin position="431"/>
        <end position="441"/>
    </location>
</feature>
<keyword evidence="2" id="KW-1133">Transmembrane helix</keyword>
<feature type="compositionally biased region" description="Low complexity" evidence="1">
    <location>
        <begin position="483"/>
        <end position="494"/>
    </location>
</feature>
<proteinExistence type="predicted"/>
<feature type="compositionally biased region" description="Acidic residues" evidence="1">
    <location>
        <begin position="520"/>
        <end position="541"/>
    </location>
</feature>
<evidence type="ECO:0000313" key="6">
    <source>
        <dbReference type="Proteomes" id="UP000001558"/>
    </source>
</evidence>
<dbReference type="InterPro" id="IPR038440">
    <property type="entry name" value="FimV_C_sf"/>
</dbReference>
<feature type="compositionally biased region" description="Acidic residues" evidence="1">
    <location>
        <begin position="449"/>
        <end position="482"/>
    </location>
</feature>
<keyword evidence="3" id="KW-0732">Signal</keyword>
<feature type="chain" id="PRO_5002658027" description="Flagellar motor switch protein FliN N-terminal domain-containing protein" evidence="3">
    <location>
        <begin position="29"/>
        <end position="895"/>
    </location>
</feature>
<dbReference type="AlphaFoldDB" id="A3QFC5"/>
<accession>A3QFC5</accession>
<protein>
    <recommendedName>
        <fullName evidence="4">Flagellar motor switch protein FliN N-terminal domain-containing protein</fullName>
    </recommendedName>
</protein>
<keyword evidence="6" id="KW-1185">Reference proteome</keyword>
<feature type="compositionally biased region" description="Low complexity" evidence="1">
    <location>
        <begin position="600"/>
        <end position="614"/>
    </location>
</feature>
<feature type="region of interest" description="Disordered" evidence="1">
    <location>
        <begin position="302"/>
        <end position="323"/>
    </location>
</feature>
<dbReference type="InterPro" id="IPR020012">
    <property type="entry name" value="LysM_FimV"/>
</dbReference>
<keyword evidence="2" id="KW-0472">Membrane</keyword>
<dbReference type="OrthoDB" id="5298707at2"/>
<dbReference type="Pfam" id="PF16973">
    <property type="entry name" value="FliN_N"/>
    <property type="match status" value="1"/>
</dbReference>
<dbReference type="InterPro" id="IPR031576">
    <property type="entry name" value="FliN_N"/>
</dbReference>
<dbReference type="Proteomes" id="UP000001558">
    <property type="component" value="Chromosome"/>
</dbReference>
<dbReference type="NCBIfam" id="TIGR03505">
    <property type="entry name" value="FimV_core"/>
    <property type="match status" value="1"/>
</dbReference>
<feature type="signal peptide" evidence="3">
    <location>
        <begin position="1"/>
        <end position="28"/>
    </location>
</feature>
<feature type="region of interest" description="Disordered" evidence="1">
    <location>
        <begin position="387"/>
        <end position="756"/>
    </location>
</feature>
<dbReference type="STRING" id="323850.Shew_2307"/>
<keyword evidence="2" id="KW-0812">Transmembrane</keyword>
<feature type="compositionally biased region" description="Acidic residues" evidence="1">
    <location>
        <begin position="615"/>
        <end position="639"/>
    </location>
</feature>
<sequence length="895" mass="97868" precursor="true">MNFRTSHLAGLLASALLVLSSTSGLLSAAEPLNITGPDGESRQTLRQYGPTTASDTFWSIAQKTRPDASVTIYQVMAAIYEANPHAFTSDNYNSLEKGMILLIPSKEVMLAIPKSLAKQQAESNDKGWRQKPQTAAKPKPVVTQTKQAQASEASQPEMVQADKPSAEQQKQIEALTAKLEAEQAKNLSLTDELARAQDKLNLGNNDSEMLQAKIDEQSSRIAELEEALLVQKEQKAQLNSEVEQLRQQLAAATQPAKPKEVDDSWRTMMDNPLYLGLFAAIPALLLLVLVWLFIKRRNNKSEAVESSTPVTPPMDDKPVAPAPEDSEEMMAVHLDTDDEADSLDSLMKVDETQLKPEADLSDELPQEAAEMVVDAGDEQVMSPVEDEGQSLDDLWAEAMGEQEQEEAKATQEDDLDSLLAELDAPQEAPIEETHVEEKSIEETAFEAPVLEEEATPETDLDELLAEFEQETPSEDAKEEDLDALLAEFDLPAETVNDETNVEEEIRAEETSLEEIKPEEAAEPEASEETLADEIAQELEEAIEAKGDEGDVDETDLDALLAGFDAEPAAQASDSEDDEIARQIAAELEEENDEVEEADLDALLAEFEPAAPASEPEADVADLELAEDEAEETAPEETGPELDVAAELAAEQEESKSAGHAPLEFDLGEDKPAVEADAEEEIKAEDDGEVDLDALLADLESVEEAEEPKVEKGESGFFGDLKGNKRSSDNMLEWESALTSDAPSAQETPVEDDDDGISLQLDDDDNLTVDQALAALDAAEKKRPARAVPEHDLTAFQQDNGFIDIDRLLNEADEEQLDVDKYKELDVDMGELDSLMGNAAMVDVDDEENAVNAKLDLARAYIEIDDMDSAKALLKEVELDGNERQQQEAKKLLDEL</sequence>
<evidence type="ECO:0000313" key="5">
    <source>
        <dbReference type="EMBL" id="ABO24173.1"/>
    </source>
</evidence>
<dbReference type="NCBIfam" id="TIGR03504">
    <property type="entry name" value="FimV_Cterm"/>
    <property type="match status" value="1"/>
</dbReference>